<keyword evidence="2" id="KW-1185">Reference proteome</keyword>
<accession>A0A9N9P6E1</accession>
<feature type="non-terminal residue" evidence="1">
    <location>
        <position position="1"/>
    </location>
</feature>
<dbReference type="OrthoDB" id="2441216at2759"/>
<proteinExistence type="predicted"/>
<evidence type="ECO:0000313" key="1">
    <source>
        <dbReference type="EMBL" id="CAG8791338.1"/>
    </source>
</evidence>
<dbReference type="EMBL" id="CAJVPZ010061645">
    <property type="protein sequence ID" value="CAG8791338.1"/>
    <property type="molecule type" value="Genomic_DNA"/>
</dbReference>
<reference evidence="1" key="1">
    <citation type="submission" date="2021-06" db="EMBL/GenBank/DDBJ databases">
        <authorList>
            <person name="Kallberg Y."/>
            <person name="Tangrot J."/>
            <person name="Rosling A."/>
        </authorList>
    </citation>
    <scope>NUCLEOTIDE SEQUENCE</scope>
    <source>
        <strain evidence="1">IN212</strain>
    </source>
</reference>
<dbReference type="Proteomes" id="UP000789396">
    <property type="component" value="Unassembled WGS sequence"/>
</dbReference>
<feature type="non-terminal residue" evidence="1">
    <location>
        <position position="46"/>
    </location>
</feature>
<organism evidence="1 2">
    <name type="scientific">Racocetra fulgida</name>
    <dbReference type="NCBI Taxonomy" id="60492"/>
    <lineage>
        <taxon>Eukaryota</taxon>
        <taxon>Fungi</taxon>
        <taxon>Fungi incertae sedis</taxon>
        <taxon>Mucoromycota</taxon>
        <taxon>Glomeromycotina</taxon>
        <taxon>Glomeromycetes</taxon>
        <taxon>Diversisporales</taxon>
        <taxon>Gigasporaceae</taxon>
        <taxon>Racocetra</taxon>
    </lineage>
</organism>
<gene>
    <name evidence="1" type="ORF">RFULGI_LOCUS16775</name>
</gene>
<dbReference type="AlphaFoldDB" id="A0A9N9P6E1"/>
<sequence length="46" mass="5279">KTGLFLLNHLQKIFKNCGKSKIHNKKDSEYYLATLDEIVNAKCLPT</sequence>
<comment type="caution">
    <text evidence="1">The sequence shown here is derived from an EMBL/GenBank/DDBJ whole genome shotgun (WGS) entry which is preliminary data.</text>
</comment>
<protein>
    <submittedName>
        <fullName evidence="1">15911_t:CDS:1</fullName>
    </submittedName>
</protein>
<name>A0A9N9P6E1_9GLOM</name>
<evidence type="ECO:0000313" key="2">
    <source>
        <dbReference type="Proteomes" id="UP000789396"/>
    </source>
</evidence>